<protein>
    <submittedName>
        <fullName evidence="1">Uncharacterized protein</fullName>
    </submittedName>
</protein>
<proteinExistence type="predicted"/>
<reference evidence="1" key="1">
    <citation type="journal article" date="2020" name="Nature">
        <title>Giant virus diversity and host interactions through global metagenomics.</title>
        <authorList>
            <person name="Schulz F."/>
            <person name="Roux S."/>
            <person name="Paez-Espino D."/>
            <person name="Jungbluth S."/>
            <person name="Walsh D.A."/>
            <person name="Denef V.J."/>
            <person name="McMahon K.D."/>
            <person name="Konstantinidis K.T."/>
            <person name="Eloe-Fadrosh E.A."/>
            <person name="Kyrpides N.C."/>
            <person name="Woyke T."/>
        </authorList>
    </citation>
    <scope>NUCLEOTIDE SEQUENCE</scope>
    <source>
        <strain evidence="1">GVMAG-S-1021933-23</strain>
    </source>
</reference>
<dbReference type="EMBL" id="MN740594">
    <property type="protein sequence ID" value="QHS78094.1"/>
    <property type="molecule type" value="Genomic_DNA"/>
</dbReference>
<accession>A0A6C0AEB5</accession>
<name>A0A6C0AEB5_9ZZZZ</name>
<dbReference type="AlphaFoldDB" id="A0A6C0AEB5"/>
<evidence type="ECO:0000313" key="1">
    <source>
        <dbReference type="EMBL" id="QHS78094.1"/>
    </source>
</evidence>
<sequence>MRNLKNKSIIVFLYGFSVNNCSNYKKLSDKYYLKN</sequence>
<organism evidence="1">
    <name type="scientific">viral metagenome</name>
    <dbReference type="NCBI Taxonomy" id="1070528"/>
    <lineage>
        <taxon>unclassified sequences</taxon>
        <taxon>metagenomes</taxon>
        <taxon>organismal metagenomes</taxon>
    </lineage>
</organism>